<evidence type="ECO:0000256" key="8">
    <source>
        <dbReference type="SAM" id="Coils"/>
    </source>
</evidence>
<dbReference type="GO" id="GO:0016020">
    <property type="term" value="C:membrane"/>
    <property type="evidence" value="ECO:0007669"/>
    <property type="project" value="InterPro"/>
</dbReference>
<name>A0A916ZBJ0_9BACL</name>
<keyword evidence="8" id="KW-0175">Coiled coil</keyword>
<dbReference type="GO" id="GO:0000155">
    <property type="term" value="F:phosphorelay sensor kinase activity"/>
    <property type="evidence" value="ECO:0007669"/>
    <property type="project" value="InterPro"/>
</dbReference>
<dbReference type="Gene3D" id="1.20.5.1930">
    <property type="match status" value="1"/>
</dbReference>
<dbReference type="Proteomes" id="UP000612456">
    <property type="component" value="Unassembled WGS sequence"/>
</dbReference>
<gene>
    <name evidence="11" type="ORF">GCM10010911_50920</name>
</gene>
<evidence type="ECO:0000313" key="12">
    <source>
        <dbReference type="Proteomes" id="UP000612456"/>
    </source>
</evidence>
<comment type="catalytic activity">
    <reaction evidence="1">
        <text>ATP + protein L-histidine = ADP + protein N-phospho-L-histidine.</text>
        <dbReference type="EC" id="2.7.13.3"/>
    </reaction>
</comment>
<dbReference type="InterPro" id="IPR005467">
    <property type="entry name" value="His_kinase_dom"/>
</dbReference>
<evidence type="ECO:0000256" key="2">
    <source>
        <dbReference type="ARBA" id="ARBA00012438"/>
    </source>
</evidence>
<comment type="caution">
    <text evidence="11">The sequence shown here is derived from an EMBL/GenBank/DDBJ whole genome shotgun (WGS) entry which is preliminary data.</text>
</comment>
<dbReference type="CDD" id="cd16917">
    <property type="entry name" value="HATPase_UhpB-NarQ-NarX-like"/>
    <property type="match status" value="1"/>
</dbReference>
<keyword evidence="7" id="KW-0902">Two-component regulatory system</keyword>
<reference evidence="11" key="2">
    <citation type="submission" date="2020-09" db="EMBL/GenBank/DDBJ databases">
        <authorList>
            <person name="Sun Q."/>
            <person name="Zhou Y."/>
        </authorList>
    </citation>
    <scope>NUCLEOTIDE SEQUENCE</scope>
    <source>
        <strain evidence="11">CGMCC 1.15178</strain>
    </source>
</reference>
<feature type="coiled-coil region" evidence="8">
    <location>
        <begin position="148"/>
        <end position="175"/>
    </location>
</feature>
<proteinExistence type="predicted"/>
<dbReference type="GO" id="GO:0046983">
    <property type="term" value="F:protein dimerization activity"/>
    <property type="evidence" value="ECO:0007669"/>
    <property type="project" value="InterPro"/>
</dbReference>
<keyword evidence="9" id="KW-1133">Transmembrane helix</keyword>
<evidence type="ECO:0000256" key="9">
    <source>
        <dbReference type="SAM" id="Phobius"/>
    </source>
</evidence>
<dbReference type="Gene3D" id="3.30.565.10">
    <property type="entry name" value="Histidine kinase-like ATPase, C-terminal domain"/>
    <property type="match status" value="1"/>
</dbReference>
<feature type="transmembrane region" description="Helical" evidence="9">
    <location>
        <begin position="15"/>
        <end position="32"/>
    </location>
</feature>
<evidence type="ECO:0000256" key="6">
    <source>
        <dbReference type="ARBA" id="ARBA00022840"/>
    </source>
</evidence>
<dbReference type="InterPro" id="IPR011712">
    <property type="entry name" value="Sig_transdc_His_kin_sub3_dim/P"/>
</dbReference>
<evidence type="ECO:0000256" key="3">
    <source>
        <dbReference type="ARBA" id="ARBA00022679"/>
    </source>
</evidence>
<evidence type="ECO:0000256" key="4">
    <source>
        <dbReference type="ARBA" id="ARBA00022741"/>
    </source>
</evidence>
<dbReference type="Pfam" id="PF02518">
    <property type="entry name" value="HATPase_c"/>
    <property type="match status" value="1"/>
</dbReference>
<feature type="transmembrane region" description="Helical" evidence="9">
    <location>
        <begin position="105"/>
        <end position="122"/>
    </location>
</feature>
<dbReference type="SUPFAM" id="SSF55874">
    <property type="entry name" value="ATPase domain of HSP90 chaperone/DNA topoisomerase II/histidine kinase"/>
    <property type="match status" value="1"/>
</dbReference>
<dbReference type="EMBL" id="BMHP01000004">
    <property type="protein sequence ID" value="GGD86304.1"/>
    <property type="molecule type" value="Genomic_DNA"/>
</dbReference>
<dbReference type="InterPro" id="IPR036890">
    <property type="entry name" value="HATPase_C_sf"/>
</dbReference>
<dbReference type="EC" id="2.7.13.3" evidence="2"/>
<protein>
    <recommendedName>
        <fullName evidence="2">histidine kinase</fullName>
        <ecNumber evidence="2">2.7.13.3</ecNumber>
    </recommendedName>
</protein>
<evidence type="ECO:0000259" key="10">
    <source>
        <dbReference type="PROSITE" id="PS50109"/>
    </source>
</evidence>
<reference evidence="11" key="1">
    <citation type="journal article" date="2014" name="Int. J. Syst. Evol. Microbiol.">
        <title>Complete genome sequence of Corynebacterium casei LMG S-19264T (=DSM 44701T), isolated from a smear-ripened cheese.</title>
        <authorList>
            <consortium name="US DOE Joint Genome Institute (JGI-PGF)"/>
            <person name="Walter F."/>
            <person name="Albersmeier A."/>
            <person name="Kalinowski J."/>
            <person name="Ruckert C."/>
        </authorList>
    </citation>
    <scope>NUCLEOTIDE SEQUENCE</scope>
    <source>
        <strain evidence="11">CGMCC 1.15178</strain>
    </source>
</reference>
<evidence type="ECO:0000256" key="1">
    <source>
        <dbReference type="ARBA" id="ARBA00000085"/>
    </source>
</evidence>
<dbReference type="Pfam" id="PF07730">
    <property type="entry name" value="HisKA_3"/>
    <property type="match status" value="1"/>
</dbReference>
<keyword evidence="12" id="KW-1185">Reference proteome</keyword>
<dbReference type="InterPro" id="IPR056374">
    <property type="entry name" value="DesK/YvfT_N"/>
</dbReference>
<feature type="transmembrane region" description="Helical" evidence="9">
    <location>
        <begin position="68"/>
        <end position="93"/>
    </location>
</feature>
<dbReference type="PROSITE" id="PS50109">
    <property type="entry name" value="HIS_KIN"/>
    <property type="match status" value="1"/>
</dbReference>
<keyword evidence="4" id="KW-0547">Nucleotide-binding</keyword>
<dbReference type="GO" id="GO:0005524">
    <property type="term" value="F:ATP binding"/>
    <property type="evidence" value="ECO:0007669"/>
    <property type="project" value="UniProtKB-KW"/>
</dbReference>
<sequence length="375" mass="41613">MAQTGVRPRSGPPRYFSFIFLFYLAFPLYELWQRPLSELLAGLSLIAVFAALYLYSSRVNRGRLVSALIQLIIIALFCLRYGEGFLYMAFFPSPIIGMVSTKKQLSIGIGALLTLFIGIGLYDKVYQHADEMIQLVPAMLVMLFMPFAMRLGQKSRELREKLHMANEEIARLSKNEERQRISRDLHDTLGHTLSLITLKSELAEKLIVKNPQRAVQEVKDIHVTSRAALKQVRELVSGMNTVTVRDELVHAKQILAAADIVLDAANGEDASTESPLADNILGMCLREAVTNIVKHSSAKVCTVEWMEETDFFRLRVSDDGSGIDPASGRGISAGNGLKGMKERLKLVEGNLNIESLDGRGTTVTFTVPRVAKTIG</sequence>
<keyword evidence="9" id="KW-0812">Transmembrane</keyword>
<keyword evidence="6" id="KW-0067">ATP-binding</keyword>
<feature type="transmembrane region" description="Helical" evidence="9">
    <location>
        <begin position="134"/>
        <end position="152"/>
    </location>
</feature>
<dbReference type="InterPro" id="IPR003594">
    <property type="entry name" value="HATPase_dom"/>
</dbReference>
<evidence type="ECO:0000256" key="5">
    <source>
        <dbReference type="ARBA" id="ARBA00022777"/>
    </source>
</evidence>
<dbReference type="Pfam" id="PF23540">
    <property type="entry name" value="DesK_N"/>
    <property type="match status" value="1"/>
</dbReference>
<dbReference type="PANTHER" id="PTHR24421:SF63">
    <property type="entry name" value="SENSOR HISTIDINE KINASE DESK"/>
    <property type="match status" value="1"/>
</dbReference>
<evidence type="ECO:0000313" key="11">
    <source>
        <dbReference type="EMBL" id="GGD86304.1"/>
    </source>
</evidence>
<feature type="domain" description="Histidine kinase" evidence="10">
    <location>
        <begin position="285"/>
        <end position="371"/>
    </location>
</feature>
<dbReference type="PANTHER" id="PTHR24421">
    <property type="entry name" value="NITRATE/NITRITE SENSOR PROTEIN NARX-RELATED"/>
    <property type="match status" value="1"/>
</dbReference>
<organism evidence="11 12">
    <name type="scientific">Paenibacillus nasutitermitis</name>
    <dbReference type="NCBI Taxonomy" id="1652958"/>
    <lineage>
        <taxon>Bacteria</taxon>
        <taxon>Bacillati</taxon>
        <taxon>Bacillota</taxon>
        <taxon>Bacilli</taxon>
        <taxon>Bacillales</taxon>
        <taxon>Paenibacillaceae</taxon>
        <taxon>Paenibacillus</taxon>
    </lineage>
</organism>
<dbReference type="SMART" id="SM00387">
    <property type="entry name" value="HATPase_c"/>
    <property type="match status" value="1"/>
</dbReference>
<keyword evidence="5 11" id="KW-0418">Kinase</keyword>
<dbReference type="InterPro" id="IPR050482">
    <property type="entry name" value="Sensor_HK_TwoCompSys"/>
</dbReference>
<dbReference type="AlphaFoldDB" id="A0A916ZBJ0"/>
<feature type="transmembrane region" description="Helical" evidence="9">
    <location>
        <begin position="39"/>
        <end position="56"/>
    </location>
</feature>
<keyword evidence="3" id="KW-0808">Transferase</keyword>
<evidence type="ECO:0000256" key="7">
    <source>
        <dbReference type="ARBA" id="ARBA00023012"/>
    </source>
</evidence>
<accession>A0A916ZBJ0</accession>
<dbReference type="RefSeq" id="WP_188996367.1">
    <property type="nucleotide sequence ID" value="NZ_BMHP01000004.1"/>
</dbReference>
<keyword evidence="9" id="KW-0472">Membrane</keyword>